<dbReference type="InParanoid" id="A0A0C3DZ52"/>
<reference evidence="2" key="2">
    <citation type="submission" date="2015-01" db="EMBL/GenBank/DDBJ databases">
        <title>Evolutionary Origins and Diversification of the Mycorrhizal Mutualists.</title>
        <authorList>
            <consortium name="DOE Joint Genome Institute"/>
            <consortium name="Mycorrhizal Genomics Consortium"/>
            <person name="Kohler A."/>
            <person name="Kuo A."/>
            <person name="Nagy L.G."/>
            <person name="Floudas D."/>
            <person name="Copeland A."/>
            <person name="Barry K.W."/>
            <person name="Cichocki N."/>
            <person name="Veneault-Fourrey C."/>
            <person name="LaButti K."/>
            <person name="Lindquist E.A."/>
            <person name="Lipzen A."/>
            <person name="Lundell T."/>
            <person name="Morin E."/>
            <person name="Murat C."/>
            <person name="Riley R."/>
            <person name="Ohm R."/>
            <person name="Sun H."/>
            <person name="Tunlid A."/>
            <person name="Henrissat B."/>
            <person name="Grigoriev I.V."/>
            <person name="Hibbett D.S."/>
            <person name="Martin F."/>
        </authorList>
    </citation>
    <scope>NUCLEOTIDE SEQUENCE [LARGE SCALE GENOMIC DNA]</scope>
    <source>
        <strain evidence="2">Zn</strain>
    </source>
</reference>
<dbReference type="HOGENOM" id="CLU_3050917_0_0_1"/>
<organism evidence="1 2">
    <name type="scientific">Oidiodendron maius (strain Zn)</name>
    <dbReference type="NCBI Taxonomy" id="913774"/>
    <lineage>
        <taxon>Eukaryota</taxon>
        <taxon>Fungi</taxon>
        <taxon>Dikarya</taxon>
        <taxon>Ascomycota</taxon>
        <taxon>Pezizomycotina</taxon>
        <taxon>Leotiomycetes</taxon>
        <taxon>Leotiomycetes incertae sedis</taxon>
        <taxon>Myxotrichaceae</taxon>
        <taxon>Oidiodendron</taxon>
    </lineage>
</organism>
<name>A0A0C3DZ52_OIDMZ</name>
<keyword evidence="2" id="KW-1185">Reference proteome</keyword>
<accession>A0A0C3DZ52</accession>
<gene>
    <name evidence="1" type="ORF">OIDMADRAFT_16109</name>
</gene>
<dbReference type="AlphaFoldDB" id="A0A0C3DZ52"/>
<dbReference type="EMBL" id="KN832870">
    <property type="protein sequence ID" value="KIN07373.1"/>
    <property type="molecule type" value="Genomic_DNA"/>
</dbReference>
<proteinExistence type="predicted"/>
<protein>
    <submittedName>
        <fullName evidence="1">Uncharacterized protein</fullName>
    </submittedName>
</protein>
<sequence>MERNSKEAIGSGPNGEVVHTIRSHEPTPFFCTGGESEGKAVMPRMSKLVQGQVA</sequence>
<evidence type="ECO:0000313" key="1">
    <source>
        <dbReference type="EMBL" id="KIN07373.1"/>
    </source>
</evidence>
<reference evidence="1 2" key="1">
    <citation type="submission" date="2014-04" db="EMBL/GenBank/DDBJ databases">
        <authorList>
            <consortium name="DOE Joint Genome Institute"/>
            <person name="Kuo A."/>
            <person name="Martino E."/>
            <person name="Perotto S."/>
            <person name="Kohler A."/>
            <person name="Nagy L.G."/>
            <person name="Floudas D."/>
            <person name="Copeland A."/>
            <person name="Barry K.W."/>
            <person name="Cichocki N."/>
            <person name="Veneault-Fourrey C."/>
            <person name="LaButti K."/>
            <person name="Lindquist E.A."/>
            <person name="Lipzen A."/>
            <person name="Lundell T."/>
            <person name="Morin E."/>
            <person name="Murat C."/>
            <person name="Sun H."/>
            <person name="Tunlid A."/>
            <person name="Henrissat B."/>
            <person name="Grigoriev I.V."/>
            <person name="Hibbett D.S."/>
            <person name="Martin F."/>
            <person name="Nordberg H.P."/>
            <person name="Cantor M.N."/>
            <person name="Hua S.X."/>
        </authorList>
    </citation>
    <scope>NUCLEOTIDE SEQUENCE [LARGE SCALE GENOMIC DNA]</scope>
    <source>
        <strain evidence="1 2">Zn</strain>
    </source>
</reference>
<evidence type="ECO:0000313" key="2">
    <source>
        <dbReference type="Proteomes" id="UP000054321"/>
    </source>
</evidence>
<dbReference type="Proteomes" id="UP000054321">
    <property type="component" value="Unassembled WGS sequence"/>
</dbReference>